<evidence type="ECO:0000256" key="1">
    <source>
        <dbReference type="SAM" id="MobiDB-lite"/>
    </source>
</evidence>
<name>A0A3M6UQS5_POCDA</name>
<sequence length="152" mass="17321">MTYNKLKLNEDKRELLVMSSKFRSRSMVTSIRLGTETIQHRPFVRNLGVILDQDIASDKHIRMICKTSQYHLCNMRNIRKFSDQCSANTLRYGQFRSDSYENDEQSSASENSSSTKRIRSASDSGTEELTESQSNAGCSQNLVLTVTDPKLL</sequence>
<gene>
    <name evidence="2" type="ORF">pdam_00006241</name>
</gene>
<organism evidence="2 3">
    <name type="scientific">Pocillopora damicornis</name>
    <name type="common">Cauliflower coral</name>
    <name type="synonym">Millepora damicornis</name>
    <dbReference type="NCBI Taxonomy" id="46731"/>
    <lineage>
        <taxon>Eukaryota</taxon>
        <taxon>Metazoa</taxon>
        <taxon>Cnidaria</taxon>
        <taxon>Anthozoa</taxon>
        <taxon>Hexacorallia</taxon>
        <taxon>Scleractinia</taxon>
        <taxon>Astrocoeniina</taxon>
        <taxon>Pocilloporidae</taxon>
        <taxon>Pocillopora</taxon>
    </lineage>
</organism>
<keyword evidence="3" id="KW-1185">Reference proteome</keyword>
<reference evidence="2 3" key="1">
    <citation type="journal article" date="2018" name="Sci. Rep.">
        <title>Comparative analysis of the Pocillopora damicornis genome highlights role of immune system in coral evolution.</title>
        <authorList>
            <person name="Cunning R."/>
            <person name="Bay R.A."/>
            <person name="Gillette P."/>
            <person name="Baker A.C."/>
            <person name="Traylor-Knowles N."/>
        </authorList>
    </citation>
    <scope>NUCLEOTIDE SEQUENCE [LARGE SCALE GENOMIC DNA]</scope>
    <source>
        <strain evidence="2">RSMAS</strain>
        <tissue evidence="2">Whole animal</tissue>
    </source>
</reference>
<proteinExistence type="predicted"/>
<accession>A0A3M6UQS5</accession>
<evidence type="ECO:0000313" key="3">
    <source>
        <dbReference type="Proteomes" id="UP000275408"/>
    </source>
</evidence>
<dbReference type="EMBL" id="RCHS01000990">
    <property type="protein sequence ID" value="RMX55914.1"/>
    <property type="molecule type" value="Genomic_DNA"/>
</dbReference>
<protein>
    <submittedName>
        <fullName evidence="2">Uncharacterized protein</fullName>
    </submittedName>
</protein>
<evidence type="ECO:0000313" key="2">
    <source>
        <dbReference type="EMBL" id="RMX55914.1"/>
    </source>
</evidence>
<feature type="region of interest" description="Disordered" evidence="1">
    <location>
        <begin position="96"/>
        <end position="136"/>
    </location>
</feature>
<comment type="caution">
    <text evidence="2">The sequence shown here is derived from an EMBL/GenBank/DDBJ whole genome shotgun (WGS) entry which is preliminary data.</text>
</comment>
<dbReference type="Proteomes" id="UP000275408">
    <property type="component" value="Unassembled WGS sequence"/>
</dbReference>
<dbReference type="AlphaFoldDB" id="A0A3M6UQS5"/>